<comment type="caution">
    <text evidence="1">The sequence shown here is derived from an EMBL/GenBank/DDBJ whole genome shotgun (WGS) entry which is preliminary data.</text>
</comment>
<evidence type="ECO:0000313" key="1">
    <source>
        <dbReference type="EMBL" id="HHR96223.1"/>
    </source>
</evidence>
<sequence>MNIKIPPQILLLSIIAQNRDGMSINDVIDKLKAMKKNGMDIYYSFGKSIDIGIPNDILRDINILKLLELIKEENGKYIATEKAYDLLAKLKGINK</sequence>
<dbReference type="AlphaFoldDB" id="A0A7C5UTC2"/>
<organism evidence="1">
    <name type="scientific">Ignisphaera aggregans</name>
    <dbReference type="NCBI Taxonomy" id="334771"/>
    <lineage>
        <taxon>Archaea</taxon>
        <taxon>Thermoproteota</taxon>
        <taxon>Thermoprotei</taxon>
        <taxon>Desulfurococcales</taxon>
        <taxon>Desulfurococcaceae</taxon>
        <taxon>Ignisphaera</taxon>
    </lineage>
</organism>
<proteinExistence type="predicted"/>
<dbReference type="EMBL" id="DRUB01000096">
    <property type="protein sequence ID" value="HHR96223.1"/>
    <property type="molecule type" value="Genomic_DNA"/>
</dbReference>
<protein>
    <submittedName>
        <fullName evidence="1">Uncharacterized protein</fullName>
    </submittedName>
</protein>
<reference evidence="1" key="1">
    <citation type="journal article" date="2020" name="mSystems">
        <title>Genome- and Community-Level Interaction Insights into Carbon Utilization and Element Cycling Functions of Hydrothermarchaeota in Hydrothermal Sediment.</title>
        <authorList>
            <person name="Zhou Z."/>
            <person name="Liu Y."/>
            <person name="Xu W."/>
            <person name="Pan J."/>
            <person name="Luo Z.H."/>
            <person name="Li M."/>
        </authorList>
    </citation>
    <scope>NUCLEOTIDE SEQUENCE [LARGE SCALE GENOMIC DNA]</scope>
    <source>
        <strain evidence="1">SpSt-1</strain>
    </source>
</reference>
<gene>
    <name evidence="1" type="ORF">ENL47_05315</name>
</gene>
<accession>A0A7C5UTC2</accession>
<name>A0A7C5UTC2_9CREN</name>